<sequence length="255" mass="25124">DPGAGDRPARRDRDGPGAGGVRHAAAHPGPADAVRQAALPQRAGPVRGHRRQRRRAGRPGHDGDVRVLHGRHRQRGDLPRARLADLGPAAGLAAAGLGAAAGQGAAELPDGAGAVRDPVRPGRRRGRLPGPRVGAGRAGDPAGAGRGGGLAGDGAVRGVGQPPAGLRVRAAAGPGLRRPGRGAGAGRAAARLAGGAGPADPDVLGHARVRRRGPGRPRLSRGAAGAGRAGGVRAGLRRCGGVPLPHGHRPPALGL</sequence>
<reference evidence="2" key="1">
    <citation type="submission" date="2020-02" db="EMBL/GenBank/DDBJ databases">
        <authorList>
            <person name="Meier V. D."/>
        </authorList>
    </citation>
    <scope>NUCLEOTIDE SEQUENCE</scope>
    <source>
        <strain evidence="2">AVDCRST_MAG41</strain>
    </source>
</reference>
<feature type="compositionally biased region" description="Basic residues" evidence="1">
    <location>
        <begin position="47"/>
        <end position="58"/>
    </location>
</feature>
<dbReference type="EMBL" id="CADCTP010000293">
    <property type="protein sequence ID" value="CAA9275534.1"/>
    <property type="molecule type" value="Genomic_DNA"/>
</dbReference>
<feature type="region of interest" description="Disordered" evidence="1">
    <location>
        <begin position="1"/>
        <end position="80"/>
    </location>
</feature>
<feature type="compositionally biased region" description="Low complexity" evidence="1">
    <location>
        <begin position="128"/>
        <end position="141"/>
    </location>
</feature>
<protein>
    <submittedName>
        <fullName evidence="2">Uncharacterized protein</fullName>
    </submittedName>
</protein>
<dbReference type="AlphaFoldDB" id="A0A6J4JB72"/>
<organism evidence="2">
    <name type="scientific">uncultured Mycobacteriales bacterium</name>
    <dbReference type="NCBI Taxonomy" id="581187"/>
    <lineage>
        <taxon>Bacteria</taxon>
        <taxon>Bacillati</taxon>
        <taxon>Actinomycetota</taxon>
        <taxon>Actinomycetes</taxon>
        <taxon>Mycobacteriales</taxon>
        <taxon>environmental samples</taxon>
    </lineage>
</organism>
<accession>A0A6J4JB72</accession>
<name>A0A6J4JB72_9ACTN</name>
<feature type="compositionally biased region" description="Gly residues" evidence="1">
    <location>
        <begin position="224"/>
        <end position="233"/>
    </location>
</feature>
<feature type="region of interest" description="Disordered" evidence="1">
    <location>
        <begin position="211"/>
        <end position="255"/>
    </location>
</feature>
<gene>
    <name evidence="2" type="ORF">AVDCRST_MAG41-3210</name>
</gene>
<feature type="region of interest" description="Disordered" evidence="1">
    <location>
        <begin position="104"/>
        <end position="151"/>
    </location>
</feature>
<feature type="non-terminal residue" evidence="2">
    <location>
        <position position="1"/>
    </location>
</feature>
<feature type="compositionally biased region" description="Gly residues" evidence="1">
    <location>
        <begin position="142"/>
        <end position="151"/>
    </location>
</feature>
<evidence type="ECO:0000256" key="1">
    <source>
        <dbReference type="SAM" id="MobiDB-lite"/>
    </source>
</evidence>
<proteinExistence type="predicted"/>
<feature type="non-terminal residue" evidence="2">
    <location>
        <position position="255"/>
    </location>
</feature>
<feature type="compositionally biased region" description="Low complexity" evidence="1">
    <location>
        <begin position="104"/>
        <end position="116"/>
    </location>
</feature>
<evidence type="ECO:0000313" key="2">
    <source>
        <dbReference type="EMBL" id="CAA9275534.1"/>
    </source>
</evidence>